<gene>
    <name evidence="2" type="ORF">EHQ52_15680</name>
</gene>
<keyword evidence="1" id="KW-0472">Membrane</keyword>
<dbReference type="Proteomes" id="UP000297871">
    <property type="component" value="Unassembled WGS sequence"/>
</dbReference>
<accession>A0A4V3JMY7</accession>
<name>A0A4V3JMY7_9LEPT</name>
<evidence type="ECO:0000256" key="1">
    <source>
        <dbReference type="SAM" id="Phobius"/>
    </source>
</evidence>
<evidence type="ECO:0000313" key="2">
    <source>
        <dbReference type="EMBL" id="TGL31375.1"/>
    </source>
</evidence>
<keyword evidence="1" id="KW-0812">Transmembrane</keyword>
<feature type="transmembrane region" description="Helical" evidence="1">
    <location>
        <begin position="12"/>
        <end position="33"/>
    </location>
</feature>
<keyword evidence="1" id="KW-1133">Transmembrane helix</keyword>
<dbReference type="RefSeq" id="WP_135616131.1">
    <property type="nucleotide sequence ID" value="NZ_RQFY01000007.1"/>
</dbReference>
<feature type="transmembrane region" description="Helical" evidence="1">
    <location>
        <begin position="88"/>
        <end position="106"/>
    </location>
</feature>
<feature type="transmembrane region" description="Helical" evidence="1">
    <location>
        <begin position="112"/>
        <end position="134"/>
    </location>
</feature>
<keyword evidence="3" id="KW-1185">Reference proteome</keyword>
<dbReference type="AlphaFoldDB" id="A0A4V3JMY7"/>
<feature type="transmembrane region" description="Helical" evidence="1">
    <location>
        <begin position="59"/>
        <end position="81"/>
    </location>
</feature>
<proteinExistence type="predicted"/>
<organism evidence="2 3">
    <name type="scientific">Leptospira koniambonensis</name>
    <dbReference type="NCBI Taxonomy" id="2484950"/>
    <lineage>
        <taxon>Bacteria</taxon>
        <taxon>Pseudomonadati</taxon>
        <taxon>Spirochaetota</taxon>
        <taxon>Spirochaetia</taxon>
        <taxon>Leptospirales</taxon>
        <taxon>Leptospiraceae</taxon>
        <taxon>Leptospira</taxon>
    </lineage>
</organism>
<evidence type="ECO:0000313" key="3">
    <source>
        <dbReference type="Proteomes" id="UP000297871"/>
    </source>
</evidence>
<comment type="caution">
    <text evidence="2">The sequence shown here is derived from an EMBL/GenBank/DDBJ whole genome shotgun (WGS) entry which is preliminary data.</text>
</comment>
<dbReference type="EMBL" id="RQFY01000007">
    <property type="protein sequence ID" value="TGL31375.1"/>
    <property type="molecule type" value="Genomic_DNA"/>
</dbReference>
<reference evidence="2" key="1">
    <citation type="journal article" date="2019" name="PLoS Negl. Trop. Dis.">
        <title>Revisiting the worldwide diversity of Leptospira species in the environment.</title>
        <authorList>
            <person name="Vincent A.T."/>
            <person name="Schiettekatte O."/>
            <person name="Bourhy P."/>
            <person name="Veyrier F.J."/>
            <person name="Picardeau M."/>
        </authorList>
    </citation>
    <scope>NUCLEOTIDE SEQUENCE [LARGE SCALE GENOMIC DNA]</scope>
    <source>
        <strain evidence="2">201800265</strain>
    </source>
</reference>
<protein>
    <submittedName>
        <fullName evidence="2">Uncharacterized protein</fullName>
    </submittedName>
</protein>
<dbReference type="OrthoDB" id="6025129at2"/>
<sequence length="137" mass="14371">MNPYVRNTLSVIAGLIIGSIVNMGLITISGSIIPPPEGADVTTMEGLKASIHLFQPKHFIFPFLAHALGTFVGALVAASIAASHKLKFALVIGGFFLVGGTANVLMLPAPAWFNVLDLVGAYIPTSYLAGILIIKKK</sequence>